<reference evidence="2" key="3">
    <citation type="submission" date="2015-04" db="UniProtKB">
        <authorList>
            <consortium name="EnsemblPlants"/>
        </authorList>
    </citation>
    <scope>IDENTIFICATION</scope>
    <source>
        <strain evidence="2">cv. Jemalong A17</strain>
    </source>
</reference>
<gene>
    <name evidence="1" type="ordered locus">MTR_6g017045</name>
</gene>
<dbReference type="HOGENOM" id="CLU_2416651_0_0_1"/>
<reference evidence="1 3" key="1">
    <citation type="journal article" date="2011" name="Nature">
        <title>The Medicago genome provides insight into the evolution of rhizobial symbioses.</title>
        <authorList>
            <person name="Young N.D."/>
            <person name="Debelle F."/>
            <person name="Oldroyd G.E."/>
            <person name="Geurts R."/>
            <person name="Cannon S.B."/>
            <person name="Udvardi M.K."/>
            <person name="Benedito V.A."/>
            <person name="Mayer K.F."/>
            <person name="Gouzy J."/>
            <person name="Schoof H."/>
            <person name="Van de Peer Y."/>
            <person name="Proost S."/>
            <person name="Cook D.R."/>
            <person name="Meyers B.C."/>
            <person name="Spannagl M."/>
            <person name="Cheung F."/>
            <person name="De Mita S."/>
            <person name="Krishnakumar V."/>
            <person name="Gundlach H."/>
            <person name="Zhou S."/>
            <person name="Mudge J."/>
            <person name="Bharti A.K."/>
            <person name="Murray J.D."/>
            <person name="Naoumkina M.A."/>
            <person name="Rosen B."/>
            <person name="Silverstein K.A."/>
            <person name="Tang H."/>
            <person name="Rombauts S."/>
            <person name="Zhao P.X."/>
            <person name="Zhou P."/>
            <person name="Barbe V."/>
            <person name="Bardou P."/>
            <person name="Bechner M."/>
            <person name="Bellec A."/>
            <person name="Berger A."/>
            <person name="Berges H."/>
            <person name="Bidwell S."/>
            <person name="Bisseling T."/>
            <person name="Choisne N."/>
            <person name="Couloux A."/>
            <person name="Denny R."/>
            <person name="Deshpande S."/>
            <person name="Dai X."/>
            <person name="Doyle J.J."/>
            <person name="Dudez A.M."/>
            <person name="Farmer A.D."/>
            <person name="Fouteau S."/>
            <person name="Franken C."/>
            <person name="Gibelin C."/>
            <person name="Gish J."/>
            <person name="Goldstein S."/>
            <person name="Gonzalez A.J."/>
            <person name="Green P.J."/>
            <person name="Hallab A."/>
            <person name="Hartog M."/>
            <person name="Hua A."/>
            <person name="Humphray S.J."/>
            <person name="Jeong D.H."/>
            <person name="Jing Y."/>
            <person name="Jocker A."/>
            <person name="Kenton S.M."/>
            <person name="Kim D.J."/>
            <person name="Klee K."/>
            <person name="Lai H."/>
            <person name="Lang C."/>
            <person name="Lin S."/>
            <person name="Macmil S.L."/>
            <person name="Magdelenat G."/>
            <person name="Matthews L."/>
            <person name="McCorrison J."/>
            <person name="Monaghan E.L."/>
            <person name="Mun J.H."/>
            <person name="Najar F.Z."/>
            <person name="Nicholson C."/>
            <person name="Noirot C."/>
            <person name="O'Bleness M."/>
            <person name="Paule C.R."/>
            <person name="Poulain J."/>
            <person name="Prion F."/>
            <person name="Qin B."/>
            <person name="Qu C."/>
            <person name="Retzel E.F."/>
            <person name="Riddle C."/>
            <person name="Sallet E."/>
            <person name="Samain S."/>
            <person name="Samson N."/>
            <person name="Sanders I."/>
            <person name="Saurat O."/>
            <person name="Scarpelli C."/>
            <person name="Schiex T."/>
            <person name="Segurens B."/>
            <person name="Severin A.J."/>
            <person name="Sherrier D.J."/>
            <person name="Shi R."/>
            <person name="Sims S."/>
            <person name="Singer S.R."/>
            <person name="Sinharoy S."/>
            <person name="Sterck L."/>
            <person name="Viollet A."/>
            <person name="Wang B.B."/>
            <person name="Wang K."/>
            <person name="Wang M."/>
            <person name="Wang X."/>
            <person name="Warfsmann J."/>
            <person name="Weissenbach J."/>
            <person name="White D.D."/>
            <person name="White J.D."/>
            <person name="Wiley G.B."/>
            <person name="Wincker P."/>
            <person name="Xing Y."/>
            <person name="Yang L."/>
            <person name="Yao Z."/>
            <person name="Ying F."/>
            <person name="Zhai J."/>
            <person name="Zhou L."/>
            <person name="Zuber A."/>
            <person name="Denarie J."/>
            <person name="Dixon R.A."/>
            <person name="May G.D."/>
            <person name="Schwartz D.C."/>
            <person name="Rogers J."/>
            <person name="Quetier F."/>
            <person name="Town C.D."/>
            <person name="Roe B.A."/>
        </authorList>
    </citation>
    <scope>NUCLEOTIDE SEQUENCE [LARGE SCALE GENOMIC DNA]</scope>
    <source>
        <strain evidence="1">A17</strain>
        <strain evidence="2 3">cv. Jemalong A17</strain>
    </source>
</reference>
<name>G7ZYA9_MEDTR</name>
<evidence type="ECO:0000313" key="3">
    <source>
        <dbReference type="Proteomes" id="UP000002051"/>
    </source>
</evidence>
<evidence type="ECO:0000313" key="1">
    <source>
        <dbReference type="EMBL" id="KEH25303.1"/>
    </source>
</evidence>
<evidence type="ECO:0000313" key="2">
    <source>
        <dbReference type="EnsemblPlants" id="KEH25303"/>
    </source>
</evidence>
<dbReference type="EnsemblPlants" id="KEH25303">
    <property type="protein sequence ID" value="KEH25303"/>
    <property type="gene ID" value="MTR_6g017045"/>
</dbReference>
<dbReference type="AlphaFoldDB" id="G7ZYA9"/>
<organism evidence="2">
    <name type="scientific">Medicago truncatula</name>
    <name type="common">Barrel medic</name>
    <name type="synonym">Medicago tribuloides</name>
    <dbReference type="NCBI Taxonomy" id="3880"/>
    <lineage>
        <taxon>Eukaryota</taxon>
        <taxon>Viridiplantae</taxon>
        <taxon>Streptophyta</taxon>
        <taxon>Embryophyta</taxon>
        <taxon>Tracheophyta</taxon>
        <taxon>Spermatophyta</taxon>
        <taxon>Magnoliopsida</taxon>
        <taxon>eudicotyledons</taxon>
        <taxon>Gunneridae</taxon>
        <taxon>Pentapetalae</taxon>
        <taxon>rosids</taxon>
        <taxon>fabids</taxon>
        <taxon>Fabales</taxon>
        <taxon>Fabaceae</taxon>
        <taxon>Papilionoideae</taxon>
        <taxon>50 kb inversion clade</taxon>
        <taxon>NPAAA clade</taxon>
        <taxon>Hologalegina</taxon>
        <taxon>IRL clade</taxon>
        <taxon>Trifolieae</taxon>
        <taxon>Medicago</taxon>
    </lineage>
</organism>
<dbReference type="Proteomes" id="UP000002051">
    <property type="component" value="Chromosome 6"/>
</dbReference>
<keyword evidence="3" id="KW-1185">Reference proteome</keyword>
<proteinExistence type="predicted"/>
<dbReference type="EMBL" id="CM001222">
    <property type="protein sequence ID" value="KEH25303.1"/>
    <property type="molecule type" value="Genomic_DNA"/>
</dbReference>
<dbReference type="PaxDb" id="3880-AES84184"/>
<protein>
    <submittedName>
        <fullName evidence="1 2">Uncharacterized protein</fullName>
    </submittedName>
</protein>
<accession>G7ZYA9</accession>
<sequence>MFQNQVKPQASSVTPPAHNPNQIIRRTIIKECITPVKCVAPTTVTPLYNITSVFHHRKLTPSSSPATAPIPATPLIKVKDPLIQSFFYNLLL</sequence>
<reference evidence="1 3" key="2">
    <citation type="journal article" date="2014" name="BMC Genomics">
        <title>An improved genome release (version Mt4.0) for the model legume Medicago truncatula.</title>
        <authorList>
            <person name="Tang H."/>
            <person name="Krishnakumar V."/>
            <person name="Bidwell S."/>
            <person name="Rosen B."/>
            <person name="Chan A."/>
            <person name="Zhou S."/>
            <person name="Gentzbittel L."/>
            <person name="Childs K.L."/>
            <person name="Yandell M."/>
            <person name="Gundlach H."/>
            <person name="Mayer K.F."/>
            <person name="Schwartz D.C."/>
            <person name="Town C.D."/>
        </authorList>
    </citation>
    <scope>GENOME REANNOTATION</scope>
    <source>
        <strain evidence="1">A17</strain>
        <strain evidence="2 3">cv. Jemalong A17</strain>
    </source>
</reference>